<reference evidence="2 3" key="1">
    <citation type="submission" date="2021-07" db="EMBL/GenBank/DDBJ databases">
        <title>Complete genome sequence of nontuberculous Mycobacterium sp. TY59.</title>
        <authorList>
            <person name="Fukushima K."/>
        </authorList>
    </citation>
    <scope>NUCLEOTIDE SEQUENCE [LARGE SCALE GENOMIC DNA]</scope>
    <source>
        <strain evidence="2 3">TY59</strain>
    </source>
</reference>
<dbReference type="Proteomes" id="UP000826012">
    <property type="component" value="Chromosome"/>
</dbReference>
<reference evidence="2 3" key="2">
    <citation type="submission" date="2021-07" db="EMBL/GenBank/DDBJ databases">
        <authorList>
            <person name="Matsumoto Y."/>
            <person name="Motooka D."/>
            <person name="Nakamura S."/>
        </authorList>
    </citation>
    <scope>NUCLEOTIDE SEQUENCE [LARGE SCALE GENOMIC DNA]</scope>
    <source>
        <strain evidence="2 3">TY59</strain>
    </source>
</reference>
<name>A0ABN6ICV0_9MYCO</name>
<protein>
    <submittedName>
        <fullName evidence="2">Uncharacterized protein</fullName>
    </submittedName>
</protein>
<feature type="compositionally biased region" description="Basic and acidic residues" evidence="1">
    <location>
        <begin position="67"/>
        <end position="81"/>
    </location>
</feature>
<gene>
    <name evidence="2" type="ORF">MTY59_10570</name>
</gene>
<dbReference type="EMBL" id="AP024828">
    <property type="protein sequence ID" value="BCZ21202.1"/>
    <property type="molecule type" value="Genomic_DNA"/>
</dbReference>
<organism evidence="2 3">
    <name type="scientific">Mycobacterium senriense</name>
    <dbReference type="NCBI Taxonomy" id="2775496"/>
    <lineage>
        <taxon>Bacteria</taxon>
        <taxon>Bacillati</taxon>
        <taxon>Actinomycetota</taxon>
        <taxon>Actinomycetes</taxon>
        <taxon>Mycobacteriales</taxon>
        <taxon>Mycobacteriaceae</taxon>
        <taxon>Mycobacterium</taxon>
        <taxon>Mycobacterium avium complex (MAC)</taxon>
    </lineage>
</organism>
<sequence>MAAERQVKLGQLPVVPNGSTACYQLIQKSGEELIQDLRTAGQQNMNMPTLGDPSSDRGAVRQYIPFDHSDGHKEISQDPRGKQAGHARP</sequence>
<keyword evidence="3" id="KW-1185">Reference proteome</keyword>
<feature type="region of interest" description="Disordered" evidence="1">
    <location>
        <begin position="43"/>
        <end position="89"/>
    </location>
</feature>
<evidence type="ECO:0000313" key="3">
    <source>
        <dbReference type="Proteomes" id="UP000826012"/>
    </source>
</evidence>
<evidence type="ECO:0000256" key="1">
    <source>
        <dbReference type="SAM" id="MobiDB-lite"/>
    </source>
</evidence>
<dbReference type="PROSITE" id="PS51257">
    <property type="entry name" value="PROKAR_LIPOPROTEIN"/>
    <property type="match status" value="1"/>
</dbReference>
<accession>A0ABN6ICV0</accession>
<proteinExistence type="predicted"/>
<evidence type="ECO:0000313" key="2">
    <source>
        <dbReference type="EMBL" id="BCZ21202.1"/>
    </source>
</evidence>